<dbReference type="Proteomes" id="UP001412067">
    <property type="component" value="Unassembled WGS sequence"/>
</dbReference>
<reference evidence="1 2" key="1">
    <citation type="journal article" date="2022" name="Nat. Plants">
        <title>Genomes of leafy and leafless Platanthera orchids illuminate the evolution of mycoheterotrophy.</title>
        <authorList>
            <person name="Li M.H."/>
            <person name="Liu K.W."/>
            <person name="Li Z."/>
            <person name="Lu H.C."/>
            <person name="Ye Q.L."/>
            <person name="Zhang D."/>
            <person name="Wang J.Y."/>
            <person name="Li Y.F."/>
            <person name="Zhong Z.M."/>
            <person name="Liu X."/>
            <person name="Yu X."/>
            <person name="Liu D.K."/>
            <person name="Tu X.D."/>
            <person name="Liu B."/>
            <person name="Hao Y."/>
            <person name="Liao X.Y."/>
            <person name="Jiang Y.T."/>
            <person name="Sun W.H."/>
            <person name="Chen J."/>
            <person name="Chen Y.Q."/>
            <person name="Ai Y."/>
            <person name="Zhai J.W."/>
            <person name="Wu S.S."/>
            <person name="Zhou Z."/>
            <person name="Hsiao Y.Y."/>
            <person name="Wu W.L."/>
            <person name="Chen Y.Y."/>
            <person name="Lin Y.F."/>
            <person name="Hsu J.L."/>
            <person name="Li C.Y."/>
            <person name="Wang Z.W."/>
            <person name="Zhao X."/>
            <person name="Zhong W.Y."/>
            <person name="Ma X.K."/>
            <person name="Ma L."/>
            <person name="Huang J."/>
            <person name="Chen G.Z."/>
            <person name="Huang M.Z."/>
            <person name="Huang L."/>
            <person name="Peng D.H."/>
            <person name="Luo Y.B."/>
            <person name="Zou S.Q."/>
            <person name="Chen S.P."/>
            <person name="Lan S."/>
            <person name="Tsai W.C."/>
            <person name="Van de Peer Y."/>
            <person name="Liu Z.J."/>
        </authorList>
    </citation>
    <scope>NUCLEOTIDE SEQUENCE [LARGE SCALE GENOMIC DNA]</scope>
    <source>
        <strain evidence="1">Lor288</strain>
    </source>
</reference>
<dbReference type="EMBL" id="JBBWWR010000017">
    <property type="protein sequence ID" value="KAK8946010.1"/>
    <property type="molecule type" value="Genomic_DNA"/>
</dbReference>
<protein>
    <submittedName>
        <fullName evidence="1">Uncharacterized protein</fullName>
    </submittedName>
</protein>
<accession>A0ABR2LP44</accession>
<evidence type="ECO:0000313" key="2">
    <source>
        <dbReference type="Proteomes" id="UP001412067"/>
    </source>
</evidence>
<evidence type="ECO:0000313" key="1">
    <source>
        <dbReference type="EMBL" id="KAK8946010.1"/>
    </source>
</evidence>
<comment type="caution">
    <text evidence="1">The sequence shown here is derived from an EMBL/GenBank/DDBJ whole genome shotgun (WGS) entry which is preliminary data.</text>
</comment>
<name>A0ABR2LP44_9ASPA</name>
<keyword evidence="2" id="KW-1185">Reference proteome</keyword>
<gene>
    <name evidence="1" type="ORF">KSP40_PGU008186</name>
</gene>
<proteinExistence type="predicted"/>
<sequence>MGLHNYIRRQPSRIDIKFDPCDEDETLVYSEPYEHRTGENLSNADPNVDPVNIEVSGATALEALREFIAYQIQNS</sequence>
<organism evidence="1 2">
    <name type="scientific">Platanthera guangdongensis</name>
    <dbReference type="NCBI Taxonomy" id="2320717"/>
    <lineage>
        <taxon>Eukaryota</taxon>
        <taxon>Viridiplantae</taxon>
        <taxon>Streptophyta</taxon>
        <taxon>Embryophyta</taxon>
        <taxon>Tracheophyta</taxon>
        <taxon>Spermatophyta</taxon>
        <taxon>Magnoliopsida</taxon>
        <taxon>Liliopsida</taxon>
        <taxon>Asparagales</taxon>
        <taxon>Orchidaceae</taxon>
        <taxon>Orchidoideae</taxon>
        <taxon>Orchideae</taxon>
        <taxon>Orchidinae</taxon>
        <taxon>Platanthera</taxon>
    </lineage>
</organism>